<dbReference type="Gene3D" id="1.25.40.10">
    <property type="entry name" value="Tetratricopeptide repeat domain"/>
    <property type="match status" value="3"/>
</dbReference>
<dbReference type="AlphaFoldDB" id="A0A4R1BJU9"/>
<feature type="chain" id="PRO_5020886299" description="Tetratricopeptide repeat protein" evidence="1">
    <location>
        <begin position="25"/>
        <end position="982"/>
    </location>
</feature>
<dbReference type="InterPro" id="IPR011990">
    <property type="entry name" value="TPR-like_helical_dom_sf"/>
</dbReference>
<evidence type="ECO:0000256" key="1">
    <source>
        <dbReference type="SAM" id="SignalP"/>
    </source>
</evidence>
<evidence type="ECO:0000313" key="3">
    <source>
        <dbReference type="Proteomes" id="UP000295334"/>
    </source>
</evidence>
<dbReference type="EMBL" id="SJZI01000008">
    <property type="protein sequence ID" value="TCJ17593.1"/>
    <property type="molecule type" value="Genomic_DNA"/>
</dbReference>
<evidence type="ECO:0000313" key="2">
    <source>
        <dbReference type="EMBL" id="TCJ17593.1"/>
    </source>
</evidence>
<feature type="signal peptide" evidence="1">
    <location>
        <begin position="1"/>
        <end position="24"/>
    </location>
</feature>
<organism evidence="2 3">
    <name type="scientific">Flaviaesturariibacter flavus</name>
    <dbReference type="NCBI Taxonomy" id="2502780"/>
    <lineage>
        <taxon>Bacteria</taxon>
        <taxon>Pseudomonadati</taxon>
        <taxon>Bacteroidota</taxon>
        <taxon>Chitinophagia</taxon>
        <taxon>Chitinophagales</taxon>
        <taxon>Chitinophagaceae</taxon>
        <taxon>Flaviaestuariibacter</taxon>
    </lineage>
</organism>
<keyword evidence="3" id="KW-1185">Reference proteome</keyword>
<name>A0A4R1BJU9_9BACT</name>
<evidence type="ECO:0008006" key="4">
    <source>
        <dbReference type="Google" id="ProtNLM"/>
    </source>
</evidence>
<accession>A0A4R1BJU9</accession>
<proteinExistence type="predicted"/>
<dbReference type="OrthoDB" id="1522549at2"/>
<gene>
    <name evidence="2" type="ORF">EPD60_05205</name>
</gene>
<comment type="caution">
    <text evidence="2">The sequence shown here is derived from an EMBL/GenBank/DDBJ whole genome shotgun (WGS) entry which is preliminary data.</text>
</comment>
<sequence length="982" mass="111554">MNRQIRLLQLLLVLGSFFALPARAQLGFNLDIKKPEPFDNRTLKSEKTPDKRINTPKRLMQNMVTHYNYFFNANAKLNEVMEAAKSQHKDNYTRLLPFYNYTLDATAGQAAVLDSVIIKSKTGIVLHDLRNDWVDNLYLLWGAAYYFEKKFDSAYNMFQFINWAFADKEKDGYYRYIGSSLDRNNPNQISSPEKKETLPRRAFNEPPSRNDALVWQVRTLIRQGAYVESGSLISALRNDPAFPARLKPELEEVQAHWYYMQQVWDSSAYHLVNALNAAGTRQERARWEFLAAQLFERTGHTEEAKSWYNKSIDHTTDPVMDVYARLNLIRINKEGGDNYIDRNVATLVKMARKDKYAEYRDVIYSMLAQMELERGNFVAAQEYLKKSGRYKADNATANNDAYLALADRTYDSRQYRQAAFFYDSVKLEGLDAPDSLRVLERRPVLTRLVYFAGTVDRQDSLQRIAAMSDDERKDFIRKIVRQLRRAKGLKDEANAQASRAAAPAPDMFGAGPATKGEWYFYNDNARKTGLANFRAIWGDRPNVDNWRRATDVAAQLRSRQPEATRNTAKAGSAAKAEDPLSYEALVEDIPLTPDAMKRSNDSIQYALRGLAQLYAGDMNDYAASVETLEALRRRYPQPDSLEQVLFGLYHGYTRTGNTAKAEEMKRLLQQQFPKGRYTAIATTGLDPNSGRQQLAATTQAYEEIYDMYLSGRFAEAEAAKQRADSQYRTNTWNPQLLYIQAVAQIKQQQDSLALRTLSTLIAQNPKTVIADKAQTMVRVLGRRKQIEEELRNLQVERPKEDTLYVEPMPVAKDVQQQTIVAPRKDTIAVVKTLPKKPSGIDTAALRKPVLVPPAPNSPFRFSPDSAHWAVVVLSNVDIVYGNEARNAFSRYNSSQGRNFDSRIEPVNDATKLLLIGPFANATDAANYVLTVKPIAASQIVPWLKAGSYSYSIISNGNLNAVKNAKSIDAYRDFLDKTLPVKL</sequence>
<dbReference type="Proteomes" id="UP000295334">
    <property type="component" value="Unassembled WGS sequence"/>
</dbReference>
<keyword evidence="1" id="KW-0732">Signal</keyword>
<dbReference type="RefSeq" id="WP_131447555.1">
    <property type="nucleotide sequence ID" value="NZ_SJZI01000008.1"/>
</dbReference>
<reference evidence="2 3" key="1">
    <citation type="submission" date="2019-03" db="EMBL/GenBank/DDBJ databases">
        <authorList>
            <person name="Kim M.K.M."/>
        </authorList>
    </citation>
    <scope>NUCLEOTIDE SEQUENCE [LARGE SCALE GENOMIC DNA]</scope>
    <source>
        <strain evidence="2 3">17J68-12</strain>
    </source>
</reference>
<protein>
    <recommendedName>
        <fullName evidence="4">Tetratricopeptide repeat protein</fullName>
    </recommendedName>
</protein>